<dbReference type="AlphaFoldDB" id="A0A6I4NTY9"/>
<gene>
    <name evidence="2" type="ORF">GB864_04685</name>
</gene>
<dbReference type="InterPro" id="IPR019151">
    <property type="entry name" value="Proteasome_assmbl_chaperone_2"/>
</dbReference>
<dbReference type="EMBL" id="WSTA01000013">
    <property type="protein sequence ID" value="MWB97848.1"/>
    <property type="molecule type" value="Genomic_DNA"/>
</dbReference>
<name>A0A6I4NTY9_9MICO</name>
<evidence type="ECO:0000313" key="2">
    <source>
        <dbReference type="EMBL" id="MWB97848.1"/>
    </source>
</evidence>
<evidence type="ECO:0000256" key="1">
    <source>
        <dbReference type="SAM" id="Coils"/>
    </source>
</evidence>
<keyword evidence="1" id="KW-0175">Coiled coil</keyword>
<dbReference type="InterPro" id="IPR008492">
    <property type="entry name" value="Rv2714-like"/>
</dbReference>
<dbReference type="Gene3D" id="3.40.50.10900">
    <property type="entry name" value="PAC-like subunit"/>
    <property type="match status" value="1"/>
</dbReference>
<dbReference type="PIRSF" id="PIRSF028754">
    <property type="entry name" value="UCP028754"/>
    <property type="match status" value="1"/>
</dbReference>
<protein>
    <submittedName>
        <fullName evidence="2">PAC2 family protein</fullName>
    </submittedName>
</protein>
<dbReference type="InterPro" id="IPR038389">
    <property type="entry name" value="PSMG2_sf"/>
</dbReference>
<keyword evidence="3" id="KW-1185">Reference proteome</keyword>
<comment type="caution">
    <text evidence="2">The sequence shown here is derived from an EMBL/GenBank/DDBJ whole genome shotgun (WGS) entry which is preliminary data.</text>
</comment>
<sequence>MLIVAFEGWNDAGDAATGALRAIRRSLDLVEIAAVDPELYFDYQFTRPTVTTAPDGTRSLEWPGAVLYGPTGATPEPGEPQLTGPGADAAHLLVGQEPARTWKGFAAELVDAALAADVDGVLFLGAMLADAPHTRPLTVFASSENPEVRSSFGLERSEYEGPVGILSVLAAAAEQAGLPTLTLWASVPHYVHQSPSPKAVLALLSKIEELTGWSIPRGDLEREAEDWVANVDALAEEDEDMAAYIEQLERHRDAVDSPEASGDAIAEEFEQYLRRRGDGPVEPWQRPGS</sequence>
<evidence type="ECO:0000313" key="3">
    <source>
        <dbReference type="Proteomes" id="UP000438182"/>
    </source>
</evidence>
<reference evidence="2 3" key="1">
    <citation type="submission" date="2019-12" db="EMBL/GenBank/DDBJ databases">
        <authorList>
            <person name="Kim Y.S."/>
        </authorList>
    </citation>
    <scope>NUCLEOTIDE SEQUENCE [LARGE SCALE GENOMIC DNA]</scope>
    <source>
        <strain evidence="2 3">MMS17-SY077</strain>
    </source>
</reference>
<organism evidence="2 3">
    <name type="scientific">Agromyces seonyuensis</name>
    <dbReference type="NCBI Taxonomy" id="2662446"/>
    <lineage>
        <taxon>Bacteria</taxon>
        <taxon>Bacillati</taxon>
        <taxon>Actinomycetota</taxon>
        <taxon>Actinomycetes</taxon>
        <taxon>Micrococcales</taxon>
        <taxon>Microbacteriaceae</taxon>
        <taxon>Agromyces</taxon>
    </lineage>
</organism>
<dbReference type="Proteomes" id="UP000438182">
    <property type="component" value="Unassembled WGS sequence"/>
</dbReference>
<accession>A0A6I4NTY9</accession>
<proteinExistence type="predicted"/>
<feature type="coiled-coil region" evidence="1">
    <location>
        <begin position="217"/>
        <end position="254"/>
    </location>
</feature>
<dbReference type="Pfam" id="PF09754">
    <property type="entry name" value="PAC2"/>
    <property type="match status" value="1"/>
</dbReference>
<dbReference type="SUPFAM" id="SSF159659">
    <property type="entry name" value="Cgl1923-like"/>
    <property type="match status" value="1"/>
</dbReference>